<comment type="subcellular location">
    <subcellularLocation>
        <location evidence="1">Cell membrane</location>
        <topology evidence="1">Multi-pass membrane protein</topology>
    </subcellularLocation>
</comment>
<dbReference type="AlphaFoldDB" id="A0A1P9WSF3"/>
<keyword evidence="7 8" id="KW-0472">Membrane</keyword>
<evidence type="ECO:0000256" key="5">
    <source>
        <dbReference type="ARBA" id="ARBA00022692"/>
    </source>
</evidence>
<dbReference type="OrthoDB" id="9792789at2"/>
<feature type="domain" description="Glycosyltransferase RgtA/B/C/D-like" evidence="9">
    <location>
        <begin position="62"/>
        <end position="231"/>
    </location>
</feature>
<dbReference type="InterPro" id="IPR050297">
    <property type="entry name" value="LipidA_mod_glycosyltrf_83"/>
</dbReference>
<dbReference type="KEGG" id="smon:AWR27_02340"/>
<feature type="transmembrane region" description="Helical" evidence="8">
    <location>
        <begin position="82"/>
        <end position="100"/>
    </location>
</feature>
<feature type="transmembrane region" description="Helical" evidence="8">
    <location>
        <begin position="268"/>
        <end position="289"/>
    </location>
</feature>
<evidence type="ECO:0000259" key="9">
    <source>
        <dbReference type="Pfam" id="PF13231"/>
    </source>
</evidence>
<feature type="transmembrane region" description="Helical" evidence="8">
    <location>
        <begin position="438"/>
        <end position="455"/>
    </location>
</feature>
<keyword evidence="3" id="KW-0328">Glycosyltransferase</keyword>
<feature type="transmembrane region" description="Helical" evidence="8">
    <location>
        <begin position="112"/>
        <end position="128"/>
    </location>
</feature>
<dbReference type="GO" id="GO:0016763">
    <property type="term" value="F:pentosyltransferase activity"/>
    <property type="evidence" value="ECO:0007669"/>
    <property type="project" value="TreeGrafter"/>
</dbReference>
<sequence length="555" mass="63775">MNQKLFFSLVLAGLGALFFLPFLGGVRLFDWDEINFAECAREMTVLGDYLRVHIDYQPFYEKPPFFFWCQAVWMNLFGVSEFTARLPNALCGIITLIYLYHIGKKLNGHRFGLLWSLAYVGSVLPHLYFRSGIIDPVFNLFIFIGLVNLIFASWKREQLGSKMIVPKSEWAYLLIGGFSVGLAILTKGPVALLVLGLTAVTYWALSRFRWYLSLWQGLVFVLAAAVFPLAWVGLETWLHGPAFIDNFIAYSIRLFSTPDAGHGGFPGYHFIILLVGCFPASIFALRAFAPLFIERNYQREFRRWMLMLFWVVLLLFTVVQSKIVHYSSLCYFPITYLAALTITQLEDRKITFNGWMRAGLIIVGGVFVLATVGLPLLAKRMDVVKSLADKDPFTQGNLNADVNWTGWEVLPGVWLVVLLGLTIYWFGKRQTMPQAPVVLFVGMGVFVTLTLWFFIGRIEGISQDAAMRFFERSQGKDVYVKTYGYRSYGPFFYTMKPPVRNTNYYNDDWLMHGRIDKDVWFIRKAQETPTHLDSLPDVRKTGEKDGWVFYERLKK</sequence>
<evidence type="ECO:0000256" key="1">
    <source>
        <dbReference type="ARBA" id="ARBA00004651"/>
    </source>
</evidence>
<evidence type="ECO:0000256" key="6">
    <source>
        <dbReference type="ARBA" id="ARBA00022989"/>
    </source>
</evidence>
<feature type="transmembrane region" description="Helical" evidence="8">
    <location>
        <begin position="409"/>
        <end position="426"/>
    </location>
</feature>
<dbReference type="Proteomes" id="UP000187941">
    <property type="component" value="Chromosome"/>
</dbReference>
<evidence type="ECO:0000256" key="7">
    <source>
        <dbReference type="ARBA" id="ARBA00023136"/>
    </source>
</evidence>
<dbReference type="STRING" id="1178516.AWR27_02340"/>
<dbReference type="RefSeq" id="WP_077129702.1">
    <property type="nucleotide sequence ID" value="NZ_CP014263.1"/>
</dbReference>
<dbReference type="GO" id="GO:0010041">
    <property type="term" value="P:response to iron(III) ion"/>
    <property type="evidence" value="ECO:0007669"/>
    <property type="project" value="TreeGrafter"/>
</dbReference>
<evidence type="ECO:0000313" key="11">
    <source>
        <dbReference type="Proteomes" id="UP000187941"/>
    </source>
</evidence>
<organism evidence="10 11">
    <name type="scientific">Spirosoma montaniterrae</name>
    <dbReference type="NCBI Taxonomy" id="1178516"/>
    <lineage>
        <taxon>Bacteria</taxon>
        <taxon>Pseudomonadati</taxon>
        <taxon>Bacteroidota</taxon>
        <taxon>Cytophagia</taxon>
        <taxon>Cytophagales</taxon>
        <taxon>Cytophagaceae</taxon>
        <taxon>Spirosoma</taxon>
    </lineage>
</organism>
<dbReference type="InterPro" id="IPR038731">
    <property type="entry name" value="RgtA/B/C-like"/>
</dbReference>
<dbReference type="GO" id="GO:0009103">
    <property type="term" value="P:lipopolysaccharide biosynthetic process"/>
    <property type="evidence" value="ECO:0007669"/>
    <property type="project" value="UniProtKB-ARBA"/>
</dbReference>
<keyword evidence="4 10" id="KW-0808">Transferase</keyword>
<accession>A0A1P9WSF3</accession>
<gene>
    <name evidence="10" type="ORF">AWR27_02340</name>
</gene>
<dbReference type="Pfam" id="PF13231">
    <property type="entry name" value="PMT_2"/>
    <property type="match status" value="1"/>
</dbReference>
<feature type="transmembrane region" description="Helical" evidence="8">
    <location>
        <begin position="301"/>
        <end position="319"/>
    </location>
</feature>
<keyword evidence="11" id="KW-1185">Reference proteome</keyword>
<feature type="transmembrane region" description="Helical" evidence="8">
    <location>
        <begin position="171"/>
        <end position="204"/>
    </location>
</feature>
<protein>
    <submittedName>
        <fullName evidence="10">Glycosyl transferase</fullName>
    </submittedName>
</protein>
<feature type="transmembrane region" description="Helical" evidence="8">
    <location>
        <begin position="210"/>
        <end position="230"/>
    </location>
</feature>
<keyword evidence="5 8" id="KW-0812">Transmembrane</keyword>
<dbReference type="GO" id="GO:0005886">
    <property type="term" value="C:plasma membrane"/>
    <property type="evidence" value="ECO:0007669"/>
    <property type="project" value="UniProtKB-SubCell"/>
</dbReference>
<dbReference type="PANTHER" id="PTHR33908:SF3">
    <property type="entry name" value="UNDECAPRENYL PHOSPHATE-ALPHA-4-AMINO-4-DEOXY-L-ARABINOSE ARABINOSYL TRANSFERASE"/>
    <property type="match status" value="1"/>
</dbReference>
<feature type="transmembrane region" description="Helical" evidence="8">
    <location>
        <begin position="134"/>
        <end position="151"/>
    </location>
</feature>
<evidence type="ECO:0000256" key="3">
    <source>
        <dbReference type="ARBA" id="ARBA00022676"/>
    </source>
</evidence>
<evidence type="ECO:0000313" key="10">
    <source>
        <dbReference type="EMBL" id="AQG78280.1"/>
    </source>
</evidence>
<keyword evidence="2" id="KW-1003">Cell membrane</keyword>
<reference evidence="10 11" key="1">
    <citation type="submission" date="2016-01" db="EMBL/GenBank/DDBJ databases">
        <authorList>
            <person name="Oliw E.H."/>
        </authorList>
    </citation>
    <scope>NUCLEOTIDE SEQUENCE [LARGE SCALE GENOMIC DNA]</scope>
    <source>
        <strain evidence="10 11">DY10</strain>
    </source>
</reference>
<feature type="transmembrane region" description="Helical" evidence="8">
    <location>
        <begin position="325"/>
        <end position="343"/>
    </location>
</feature>
<proteinExistence type="predicted"/>
<evidence type="ECO:0000256" key="8">
    <source>
        <dbReference type="SAM" id="Phobius"/>
    </source>
</evidence>
<evidence type="ECO:0000256" key="4">
    <source>
        <dbReference type="ARBA" id="ARBA00022679"/>
    </source>
</evidence>
<keyword evidence="6 8" id="KW-1133">Transmembrane helix</keyword>
<feature type="transmembrane region" description="Helical" evidence="8">
    <location>
        <begin position="355"/>
        <end position="378"/>
    </location>
</feature>
<name>A0A1P9WSF3_9BACT</name>
<evidence type="ECO:0000256" key="2">
    <source>
        <dbReference type="ARBA" id="ARBA00022475"/>
    </source>
</evidence>
<dbReference type="PANTHER" id="PTHR33908">
    <property type="entry name" value="MANNOSYLTRANSFERASE YKCB-RELATED"/>
    <property type="match status" value="1"/>
</dbReference>
<dbReference type="EMBL" id="CP014263">
    <property type="protein sequence ID" value="AQG78280.1"/>
    <property type="molecule type" value="Genomic_DNA"/>
</dbReference>